<dbReference type="Proteomes" id="UP001154252">
    <property type="component" value="Unassembled WGS sequence"/>
</dbReference>
<dbReference type="OrthoDB" id="6431331at2759"/>
<dbReference type="GO" id="GO:0072330">
    <property type="term" value="P:monocarboxylic acid biosynthetic process"/>
    <property type="evidence" value="ECO:0007669"/>
    <property type="project" value="UniProtKB-ARBA"/>
</dbReference>
<comment type="caution">
    <text evidence="1">The sequence shown here is derived from an EMBL/GenBank/DDBJ whole genome shotgun (WGS) entry which is preliminary data.</text>
</comment>
<evidence type="ECO:0000313" key="1">
    <source>
        <dbReference type="EMBL" id="CAG8891843.1"/>
    </source>
</evidence>
<protein>
    <submittedName>
        <fullName evidence="1">Uncharacterized protein</fullName>
    </submittedName>
</protein>
<dbReference type="GO" id="GO:0017000">
    <property type="term" value="P:antibiotic biosynthetic process"/>
    <property type="evidence" value="ECO:0007669"/>
    <property type="project" value="UniProtKB-ARBA"/>
</dbReference>
<accession>A0A9W4K5Q1</accession>
<reference evidence="1" key="1">
    <citation type="submission" date="2021-07" db="EMBL/GenBank/DDBJ databases">
        <authorList>
            <person name="Branca A.L. A."/>
        </authorList>
    </citation>
    <scope>NUCLEOTIDE SEQUENCE</scope>
</reference>
<sequence length="202" mass="22272">MASILSAHEIGKGLPVVIIHGCQMEGRVEEPDFEPIFTKTAGFHRIYADLPGMGTTPANNAKDLNDIYLRLDIMRDLNAFRPLVANEQLMSDVSDEDRSLLGDLLVQTPAYVQALEAKYENVYLPAEKAADAQVLDSIRGDSIRGDSIRYQLSCTLDNESAKFFAPTLIMWWARRERGLSSQSSLAGALSKINLCCSGSCWA</sequence>
<dbReference type="InterPro" id="IPR029058">
    <property type="entry name" value="AB_hydrolase_fold"/>
</dbReference>
<dbReference type="SUPFAM" id="SSF53474">
    <property type="entry name" value="alpha/beta-Hydrolases"/>
    <property type="match status" value="1"/>
</dbReference>
<dbReference type="AlphaFoldDB" id="A0A9W4K5Q1"/>
<organism evidence="1 2">
    <name type="scientific">Penicillium egyptiacum</name>
    <dbReference type="NCBI Taxonomy" id="1303716"/>
    <lineage>
        <taxon>Eukaryota</taxon>
        <taxon>Fungi</taxon>
        <taxon>Dikarya</taxon>
        <taxon>Ascomycota</taxon>
        <taxon>Pezizomycotina</taxon>
        <taxon>Eurotiomycetes</taxon>
        <taxon>Eurotiomycetidae</taxon>
        <taxon>Eurotiales</taxon>
        <taxon>Aspergillaceae</taxon>
        <taxon>Penicillium</taxon>
    </lineage>
</organism>
<name>A0A9W4K5Q1_9EURO</name>
<dbReference type="EMBL" id="CAJVRC010000845">
    <property type="protein sequence ID" value="CAG8891843.1"/>
    <property type="molecule type" value="Genomic_DNA"/>
</dbReference>
<proteinExistence type="predicted"/>
<gene>
    <name evidence="1" type="ORF">PEGY_LOCUS2899</name>
</gene>
<keyword evidence="2" id="KW-1185">Reference proteome</keyword>
<evidence type="ECO:0000313" key="2">
    <source>
        <dbReference type="Proteomes" id="UP001154252"/>
    </source>
</evidence>